<reference evidence="1 2" key="1">
    <citation type="journal article" date="2016" name="Gene">
        <title>PacBio SMRT assembly of a complex multi-replicon genome reveals chlorocatechol degradative operon in a region of genome plasticity.</title>
        <authorList>
            <person name="Ricker N."/>
            <person name="Shen S.Y."/>
            <person name="Goordial J."/>
            <person name="Jin S."/>
            <person name="Fulthorpe R.R."/>
        </authorList>
    </citation>
    <scope>NUCLEOTIDE SEQUENCE [LARGE SCALE GENOMIC DNA]</scope>
    <source>
        <strain evidence="1 2">OLGA172</strain>
        <plasmid evidence="2">polga2</plasmid>
    </source>
</reference>
<name>A0A167WRM7_9BURK</name>
<sequence>MTALGVSPLSSPFTSRDLIAALDLPGAALVNQRVPKKLLVENGSPTAADKKLIQDGIEEITWVAALKPANIGIPEFRDELRAYLELAVLCITLREQAKTSRIAELVHRAIPYPLVLILEDGPDVLMSLAHIRWAQREADKTVLDDGRAEVRFSDHVTGDTVSLMAFLEGLPLSRQPRADLYALYQGWIDTTTALQAAAITGRFVASTSPEHAAAWRAALQRCREIDSQVANLRLGAAKEKQMARQVAINLEIKRLEQERASAVSQLNEDNS</sequence>
<keyword evidence="2" id="KW-1185">Reference proteome</keyword>
<accession>A0A167WRM7</accession>
<evidence type="ECO:0000313" key="1">
    <source>
        <dbReference type="EMBL" id="ANB78082.1"/>
    </source>
</evidence>
<dbReference type="KEGG" id="buz:AYM40_37640"/>
<dbReference type="AlphaFoldDB" id="A0A167WRM7"/>
<geneLocation type="plasmid" evidence="2">
    <name>polga2</name>
</geneLocation>
<keyword evidence="1" id="KW-0614">Plasmid</keyword>
<dbReference type="Proteomes" id="UP000076852">
    <property type="component" value="Plasmid pOLGA2"/>
</dbReference>
<dbReference type="InterPro" id="IPR025503">
    <property type="entry name" value="DUF4391"/>
</dbReference>
<organism evidence="1 2">
    <name type="scientific">Paraburkholderia phytofirmans OLGA172</name>
    <dbReference type="NCBI Taxonomy" id="1417228"/>
    <lineage>
        <taxon>Bacteria</taxon>
        <taxon>Pseudomonadati</taxon>
        <taxon>Pseudomonadota</taxon>
        <taxon>Betaproteobacteria</taxon>
        <taxon>Burkholderiales</taxon>
        <taxon>Burkholderiaceae</taxon>
        <taxon>Paraburkholderia</taxon>
    </lineage>
</organism>
<evidence type="ECO:0008006" key="3">
    <source>
        <dbReference type="Google" id="ProtNLM"/>
    </source>
</evidence>
<proteinExistence type="predicted"/>
<dbReference type="OrthoDB" id="9805811at2"/>
<protein>
    <recommendedName>
        <fullName evidence="3">DUF4391 domain-containing protein</fullName>
    </recommendedName>
</protein>
<evidence type="ECO:0000313" key="2">
    <source>
        <dbReference type="Proteomes" id="UP000076852"/>
    </source>
</evidence>
<dbReference type="RefSeq" id="WP_063501239.1">
    <property type="nucleotide sequence ID" value="NZ_CP014581.1"/>
</dbReference>
<dbReference type="EMBL" id="CP014581">
    <property type="protein sequence ID" value="ANB78082.1"/>
    <property type="molecule type" value="Genomic_DNA"/>
</dbReference>
<gene>
    <name evidence="1" type="ORF">AYM40_37640</name>
</gene>
<dbReference type="Pfam" id="PF14335">
    <property type="entry name" value="DUF4391"/>
    <property type="match status" value="1"/>
</dbReference>